<dbReference type="EMBL" id="KK116308">
    <property type="protein sequence ID" value="KFM67380.1"/>
    <property type="molecule type" value="Genomic_DNA"/>
</dbReference>
<accession>A0A087TQJ1</accession>
<keyword evidence="5 7" id="KW-0472">Membrane</keyword>
<feature type="transmembrane region" description="Helical" evidence="7">
    <location>
        <begin position="243"/>
        <end position="268"/>
    </location>
</feature>
<feature type="transmembrane region" description="Helical" evidence="7">
    <location>
        <begin position="76"/>
        <end position="95"/>
    </location>
</feature>
<feature type="transmembrane region" description="Helical" evidence="7">
    <location>
        <begin position="343"/>
        <end position="362"/>
    </location>
</feature>
<feature type="transmembrane region" description="Helical" evidence="7">
    <location>
        <begin position="148"/>
        <end position="169"/>
    </location>
</feature>
<feature type="transmembrane region" description="Helical" evidence="7">
    <location>
        <begin position="299"/>
        <end position="323"/>
    </location>
</feature>
<keyword evidence="9" id="KW-0675">Receptor</keyword>
<dbReference type="SUPFAM" id="SSF81321">
    <property type="entry name" value="Family A G protein-coupled receptor-like"/>
    <property type="match status" value="1"/>
</dbReference>
<keyword evidence="10" id="KW-1185">Reference proteome</keyword>
<evidence type="ECO:0000256" key="1">
    <source>
        <dbReference type="ARBA" id="ARBA00004370"/>
    </source>
</evidence>
<sequence>MASNLTNTSSATEQISNCSLLEIFLCSSVNCSFQDSDLNCSNSNWSSSNIPEMSAPEPDPALEEFQEQSRFWVQKVLVPIIMLIGVIGNTVTIFIMTQRRMRSSTNWYLAALAIFDMSYLVFSFALSFQHYPHIHDSQFYAYWKFWPYMLTITDASSNSSVWITVTFTIERYIAVCYPMKGKIYCTESRAKKMIVIVFLSCFLITLPTAFEWNIIEIVNPITNETQIRADYSELGRNPVYKSVYYWFISVVFIMIPFILLAVFNAFLIKSVHSSKSRRKTMTRRRETGDQARQESKITVMLIAVVILFLICQLPTAVILLYEAFHHVTPSSNEDLLLRGLGNIFNFLMAINAAGNFVLYCLLSQKYRRTFLVIFCPCLKGKITRLHSVYQNTVYSTMENESPAASRKYSVRNSKAKDSTATLLNQSSFSRQQPQKSPSIPRSQQQLSFSKTVAVFTDDNGSYPSPEDTNYRRLLRGFRCPWKRTKIATGSCQEERTGQFIPLKSPTKCSVFDSAHLAPENMSV</sequence>
<dbReference type="PRINTS" id="PR00237">
    <property type="entry name" value="GPCRRHODOPSN"/>
</dbReference>
<dbReference type="GO" id="GO:0004930">
    <property type="term" value="F:G protein-coupled receptor activity"/>
    <property type="evidence" value="ECO:0007669"/>
    <property type="project" value="InterPro"/>
</dbReference>
<feature type="region of interest" description="Disordered" evidence="6">
    <location>
        <begin position="421"/>
        <end position="445"/>
    </location>
</feature>
<reference evidence="9 10" key="1">
    <citation type="submission" date="2013-11" db="EMBL/GenBank/DDBJ databases">
        <title>Genome sequencing of Stegodyphus mimosarum.</title>
        <authorList>
            <person name="Bechsgaard J."/>
        </authorList>
    </citation>
    <scope>NUCLEOTIDE SEQUENCE [LARGE SCALE GENOMIC DNA]</scope>
</reference>
<dbReference type="OMA" id="STNCYLA"/>
<dbReference type="InterPro" id="IPR017452">
    <property type="entry name" value="GPCR_Rhodpsn_7TM"/>
</dbReference>
<keyword evidence="4 7" id="KW-1133">Transmembrane helix</keyword>
<feature type="domain" description="G-protein coupled receptors family 1 profile" evidence="8">
    <location>
        <begin position="88"/>
        <end position="359"/>
    </location>
</feature>
<evidence type="ECO:0000256" key="5">
    <source>
        <dbReference type="ARBA" id="ARBA00023136"/>
    </source>
</evidence>
<dbReference type="OrthoDB" id="6423023at2759"/>
<evidence type="ECO:0000256" key="6">
    <source>
        <dbReference type="SAM" id="MobiDB-lite"/>
    </source>
</evidence>
<evidence type="ECO:0000313" key="10">
    <source>
        <dbReference type="Proteomes" id="UP000054359"/>
    </source>
</evidence>
<evidence type="ECO:0000259" key="8">
    <source>
        <dbReference type="PROSITE" id="PS50262"/>
    </source>
</evidence>
<dbReference type="PANTHER" id="PTHR46641:SF22">
    <property type="entry name" value="PROCTOLIN RECEPTOR, ISOFORM A"/>
    <property type="match status" value="1"/>
</dbReference>
<evidence type="ECO:0000256" key="3">
    <source>
        <dbReference type="ARBA" id="ARBA00022692"/>
    </source>
</evidence>
<comment type="subcellular location">
    <subcellularLocation>
        <location evidence="1">Membrane</location>
    </subcellularLocation>
</comment>
<evidence type="ECO:0000256" key="2">
    <source>
        <dbReference type="ARBA" id="ARBA00010663"/>
    </source>
</evidence>
<dbReference type="Proteomes" id="UP000054359">
    <property type="component" value="Unassembled WGS sequence"/>
</dbReference>
<name>A0A087TQJ1_STEMI</name>
<organism evidence="9 10">
    <name type="scientific">Stegodyphus mimosarum</name>
    <name type="common">African social velvet spider</name>
    <dbReference type="NCBI Taxonomy" id="407821"/>
    <lineage>
        <taxon>Eukaryota</taxon>
        <taxon>Metazoa</taxon>
        <taxon>Ecdysozoa</taxon>
        <taxon>Arthropoda</taxon>
        <taxon>Chelicerata</taxon>
        <taxon>Arachnida</taxon>
        <taxon>Araneae</taxon>
        <taxon>Araneomorphae</taxon>
        <taxon>Entelegynae</taxon>
        <taxon>Eresoidea</taxon>
        <taxon>Eresidae</taxon>
        <taxon>Stegodyphus</taxon>
    </lineage>
</organism>
<keyword evidence="3 7" id="KW-0812">Transmembrane</keyword>
<dbReference type="PROSITE" id="PS50262">
    <property type="entry name" value="G_PROTEIN_RECEP_F1_2"/>
    <property type="match status" value="1"/>
</dbReference>
<dbReference type="InterPro" id="IPR052954">
    <property type="entry name" value="GPCR-Ligand_Int"/>
</dbReference>
<dbReference type="STRING" id="407821.A0A087TQJ1"/>
<dbReference type="PANTHER" id="PTHR46641">
    <property type="entry name" value="FMRFAMIDE RECEPTOR-RELATED"/>
    <property type="match status" value="1"/>
</dbReference>
<dbReference type="InterPro" id="IPR000276">
    <property type="entry name" value="GPCR_Rhodpsn"/>
</dbReference>
<comment type="similarity">
    <text evidence="2">Belongs to the G-protein coupled receptor 1 family.</text>
</comment>
<evidence type="ECO:0000256" key="4">
    <source>
        <dbReference type="ARBA" id="ARBA00022989"/>
    </source>
</evidence>
<dbReference type="Pfam" id="PF00001">
    <property type="entry name" value="7tm_1"/>
    <property type="match status" value="1"/>
</dbReference>
<evidence type="ECO:0000313" key="9">
    <source>
        <dbReference type="EMBL" id="KFM67380.1"/>
    </source>
</evidence>
<dbReference type="GO" id="GO:0016020">
    <property type="term" value="C:membrane"/>
    <property type="evidence" value="ECO:0007669"/>
    <property type="project" value="UniProtKB-SubCell"/>
</dbReference>
<dbReference type="Gene3D" id="1.20.1070.10">
    <property type="entry name" value="Rhodopsin 7-helix transmembrane proteins"/>
    <property type="match status" value="1"/>
</dbReference>
<evidence type="ECO:0000256" key="7">
    <source>
        <dbReference type="SAM" id="Phobius"/>
    </source>
</evidence>
<protein>
    <submittedName>
        <fullName evidence="9">FMRFamide receptor</fullName>
    </submittedName>
</protein>
<feature type="non-terminal residue" evidence="9">
    <location>
        <position position="523"/>
    </location>
</feature>
<proteinExistence type="inferred from homology"/>
<feature type="transmembrane region" description="Helical" evidence="7">
    <location>
        <begin position="190"/>
        <end position="210"/>
    </location>
</feature>
<feature type="transmembrane region" description="Helical" evidence="7">
    <location>
        <begin position="107"/>
        <end position="128"/>
    </location>
</feature>
<gene>
    <name evidence="9" type="ORF">X975_03111</name>
</gene>
<dbReference type="CDD" id="cd14978">
    <property type="entry name" value="7tmA_FMRFamide_R-like"/>
    <property type="match status" value="1"/>
</dbReference>
<dbReference type="AlphaFoldDB" id="A0A087TQJ1"/>